<accession>A0A4S8MJY6</accession>
<name>A0A4S8MJY6_DENBC</name>
<dbReference type="EMBL" id="ML179070">
    <property type="protein sequence ID" value="THV03085.1"/>
    <property type="molecule type" value="Genomic_DNA"/>
</dbReference>
<dbReference type="InterPro" id="IPR032675">
    <property type="entry name" value="LRR_dom_sf"/>
</dbReference>
<protein>
    <submittedName>
        <fullName evidence="1">Uncharacterized protein</fullName>
    </submittedName>
</protein>
<evidence type="ECO:0000313" key="2">
    <source>
        <dbReference type="Proteomes" id="UP000297245"/>
    </source>
</evidence>
<organism evidence="1 2">
    <name type="scientific">Dendrothele bispora (strain CBS 962.96)</name>
    <dbReference type="NCBI Taxonomy" id="1314807"/>
    <lineage>
        <taxon>Eukaryota</taxon>
        <taxon>Fungi</taxon>
        <taxon>Dikarya</taxon>
        <taxon>Basidiomycota</taxon>
        <taxon>Agaricomycotina</taxon>
        <taxon>Agaricomycetes</taxon>
        <taxon>Agaricomycetidae</taxon>
        <taxon>Agaricales</taxon>
        <taxon>Agaricales incertae sedis</taxon>
        <taxon>Dendrothele</taxon>
    </lineage>
</organism>
<dbReference type="Proteomes" id="UP000297245">
    <property type="component" value="Unassembled WGS sequence"/>
</dbReference>
<dbReference type="AlphaFoldDB" id="A0A4S8MJY6"/>
<proteinExistence type="predicted"/>
<dbReference type="Gene3D" id="3.80.10.10">
    <property type="entry name" value="Ribonuclease Inhibitor"/>
    <property type="match status" value="1"/>
</dbReference>
<dbReference type="OrthoDB" id="2735622at2759"/>
<reference evidence="1 2" key="1">
    <citation type="journal article" date="2019" name="Nat. Ecol. Evol.">
        <title>Megaphylogeny resolves global patterns of mushroom evolution.</title>
        <authorList>
            <person name="Varga T."/>
            <person name="Krizsan K."/>
            <person name="Foldi C."/>
            <person name="Dima B."/>
            <person name="Sanchez-Garcia M."/>
            <person name="Sanchez-Ramirez S."/>
            <person name="Szollosi G.J."/>
            <person name="Szarkandi J.G."/>
            <person name="Papp V."/>
            <person name="Albert L."/>
            <person name="Andreopoulos W."/>
            <person name="Angelini C."/>
            <person name="Antonin V."/>
            <person name="Barry K.W."/>
            <person name="Bougher N.L."/>
            <person name="Buchanan P."/>
            <person name="Buyck B."/>
            <person name="Bense V."/>
            <person name="Catcheside P."/>
            <person name="Chovatia M."/>
            <person name="Cooper J."/>
            <person name="Damon W."/>
            <person name="Desjardin D."/>
            <person name="Finy P."/>
            <person name="Geml J."/>
            <person name="Haridas S."/>
            <person name="Hughes K."/>
            <person name="Justo A."/>
            <person name="Karasinski D."/>
            <person name="Kautmanova I."/>
            <person name="Kiss B."/>
            <person name="Kocsube S."/>
            <person name="Kotiranta H."/>
            <person name="LaButti K.M."/>
            <person name="Lechner B.E."/>
            <person name="Liimatainen K."/>
            <person name="Lipzen A."/>
            <person name="Lukacs Z."/>
            <person name="Mihaltcheva S."/>
            <person name="Morgado L.N."/>
            <person name="Niskanen T."/>
            <person name="Noordeloos M.E."/>
            <person name="Ohm R.A."/>
            <person name="Ortiz-Santana B."/>
            <person name="Ovrebo C."/>
            <person name="Racz N."/>
            <person name="Riley R."/>
            <person name="Savchenko A."/>
            <person name="Shiryaev A."/>
            <person name="Soop K."/>
            <person name="Spirin V."/>
            <person name="Szebenyi C."/>
            <person name="Tomsovsky M."/>
            <person name="Tulloss R.E."/>
            <person name="Uehling J."/>
            <person name="Grigoriev I.V."/>
            <person name="Vagvolgyi C."/>
            <person name="Papp T."/>
            <person name="Martin F.M."/>
            <person name="Miettinen O."/>
            <person name="Hibbett D.S."/>
            <person name="Nagy L.G."/>
        </authorList>
    </citation>
    <scope>NUCLEOTIDE SEQUENCE [LARGE SCALE GENOMIC DNA]</scope>
    <source>
        <strain evidence="1 2">CBS 962.96</strain>
    </source>
</reference>
<evidence type="ECO:0000313" key="1">
    <source>
        <dbReference type="EMBL" id="THV03085.1"/>
    </source>
</evidence>
<keyword evidence="2" id="KW-1185">Reference proteome</keyword>
<sequence>MKTKRHESDDMLDVQRILDPLLMHNEPPSHLDTFHLRQSQDTLVAELSSSTCSRNNEVKQRLHRLENLLQEHRTVLSPMRRLPTEILSYIFLLLQHSLGPRFGHNVDARLFALESREGSPDVDKKGPFCIRGLRGLMKVCMRWRRVVLGTSSLWSRFQLHVGELDTSPQTIRRYRKTFEDCLMRASGQPLEFSFLASGQGELEDMFRQALLSRAKQWRRVWWESDTESFWSTLGKLPMLEELIFAAPSPVQADNALLSEDNAPRLKRVQFLISGGDELPVSFLQLPWSKLTHYRNFHADYELLLVVKSSPLLQSLHYSAHRSGSLHYPLGLIFRHEQLQHFTYVIWSPNAPAVLRYLRLPSLEVLKVGGSNQTDSPSFLPELSSFLHSSSCRLTTLHLARTHGREELIALLTTPEISRNLTELGLSLTDINMDFAWGFSDLLRIIPTDYSQTEGNERSMDSRLPKLEALFFKLTFERHFRLLPLAHLLEAVRSRVVKKHHPLQNLVSSIDAFEFRTGEEWGDIDVQIHGLHTFSYLQTSMALKVDTQMVKFGTRDFSLDFF</sequence>
<gene>
    <name evidence="1" type="ORF">K435DRAFT_836020</name>
</gene>
<dbReference type="Gene3D" id="1.20.1280.50">
    <property type="match status" value="1"/>
</dbReference>